<feature type="region of interest" description="Disordered" evidence="1">
    <location>
        <begin position="503"/>
        <end position="523"/>
    </location>
</feature>
<dbReference type="InterPro" id="IPR044060">
    <property type="entry name" value="Bacterial_rp_domain"/>
</dbReference>
<comment type="caution">
    <text evidence="4">The sequence shown here is derived from an EMBL/GenBank/DDBJ whole genome shotgun (WGS) entry which is preliminary data.</text>
</comment>
<dbReference type="AlphaFoldDB" id="A0A1V2ULB3"/>
<dbReference type="Pfam" id="PF18998">
    <property type="entry name" value="Flg_new_2"/>
    <property type="match status" value="1"/>
</dbReference>
<name>A0A1V2ULB3_ENTMU</name>
<accession>A0A1V2ULB3</accession>
<dbReference type="EMBL" id="MSTR01000002">
    <property type="protein sequence ID" value="ONN44225.1"/>
    <property type="molecule type" value="Genomic_DNA"/>
</dbReference>
<dbReference type="OrthoDB" id="2339326at2"/>
<proteinExistence type="predicted"/>
<feature type="domain" description="Bacterial repeat" evidence="3">
    <location>
        <begin position="364"/>
        <end position="433"/>
    </location>
</feature>
<sequence>MTTRLKRPMLILGTIILMIQTAFMPIGMYSAETPMDTDEHEPVELSSTQNSLEELTNDPNFNFQQSDMQGIVNSPINVTISSDQEVSEVKVRLPEEATVIKDQLPEGTSVVQEEQPYEWIVQSESVKTTFVLPLKFDMIGNYELSVEESTLHLEISECEESSDDNSSSPDIDQTLNTDIKTEHNVTNLLINPNFTFNRGVETTIPHWELASSTTPVNILSRNLNISQETSSGGWNRLSDSTFQIGTNWALQANRLSGTRTLMANQIIQTVPGHTYDVQVNARRNSDTGNLAITAYNGSGVIAGPNALNSRTYSLDSNFELYEISFTATSNQTTIGFRLDGINTIMNQASVTPVQYSLKLEPFPSVGGNAQADVDLLIQGQTTTIVATSNPGYRFVGWQANTGTNVVISDPSATNTTITMGNSDVTLQAVFEKEGRVFVNHIDSEGNKLADSKELRGAIGESYETSALEIENYKLTEEPENTQGIFTEEDIDVTYIYDISQVSPIDPLDPDSEVDPENKPEIPEDQGFLSIDFVSQFNFGTQKIFVSDQTYYAQPQRLLNEDGTVNEKEERPNYVQISDRRAANERNGWQLSVTQNGQFRNKNGHELIGSEIQLFNQELVTAQDGTIPELQEEPVQQILPNTRKVLIQANGESGTGTWIYRFGDQQTANKSVGLYVPGGTNPEATSYSTKLTWELSAVPDN</sequence>
<feature type="domain" description="WxL" evidence="2">
    <location>
        <begin position="490"/>
        <end position="698"/>
    </location>
</feature>
<organism evidence="4 5">
    <name type="scientific">Enterococcus mundtii</name>
    <dbReference type="NCBI Taxonomy" id="53346"/>
    <lineage>
        <taxon>Bacteria</taxon>
        <taxon>Bacillati</taxon>
        <taxon>Bacillota</taxon>
        <taxon>Bacilli</taxon>
        <taxon>Lactobacillales</taxon>
        <taxon>Enterococcaceae</taxon>
        <taxon>Enterococcus</taxon>
    </lineage>
</organism>
<dbReference type="RefSeq" id="WP_077151179.1">
    <property type="nucleotide sequence ID" value="NZ_CABMMO010000002.1"/>
</dbReference>
<dbReference type="InterPro" id="IPR027994">
    <property type="entry name" value="WxL_dom"/>
</dbReference>
<protein>
    <recommendedName>
        <fullName evidence="6">WxL domain-containing protein</fullName>
    </recommendedName>
</protein>
<reference evidence="4 5" key="1">
    <citation type="submission" date="2016-12" db="EMBL/GenBank/DDBJ databases">
        <authorList>
            <person name="Song W.-J."/>
            <person name="Kurnit D.M."/>
        </authorList>
    </citation>
    <scope>NUCLEOTIDE SEQUENCE [LARGE SCALE GENOMIC DNA]</scope>
    <source>
        <strain evidence="4 5">CGB1038-1_S1</strain>
    </source>
</reference>
<gene>
    <name evidence="4" type="ORF">BTN92_02035</name>
</gene>
<dbReference type="Proteomes" id="UP000189299">
    <property type="component" value="Unassembled WGS sequence"/>
</dbReference>
<evidence type="ECO:0000259" key="2">
    <source>
        <dbReference type="Pfam" id="PF13731"/>
    </source>
</evidence>
<evidence type="ECO:0000313" key="5">
    <source>
        <dbReference type="Proteomes" id="UP000189299"/>
    </source>
</evidence>
<dbReference type="STRING" id="53346.A5802_003287"/>
<evidence type="ECO:0000259" key="3">
    <source>
        <dbReference type="Pfam" id="PF18998"/>
    </source>
</evidence>
<dbReference type="Gene3D" id="3.10.20.320">
    <property type="entry name" value="Putative peptidoglycan bound protein (lpxtg motif)"/>
    <property type="match status" value="1"/>
</dbReference>
<dbReference type="Gene3D" id="2.60.120.260">
    <property type="entry name" value="Galactose-binding domain-like"/>
    <property type="match status" value="1"/>
</dbReference>
<dbReference type="Pfam" id="PF13731">
    <property type="entry name" value="WxL"/>
    <property type="match status" value="1"/>
</dbReference>
<evidence type="ECO:0000313" key="4">
    <source>
        <dbReference type="EMBL" id="ONN44225.1"/>
    </source>
</evidence>
<evidence type="ECO:0000256" key="1">
    <source>
        <dbReference type="SAM" id="MobiDB-lite"/>
    </source>
</evidence>
<evidence type="ECO:0008006" key="6">
    <source>
        <dbReference type="Google" id="ProtNLM"/>
    </source>
</evidence>